<gene>
    <name evidence="1" type="ORF">CVA01_23210</name>
</gene>
<evidence type="ECO:0000313" key="1">
    <source>
        <dbReference type="EMBL" id="GEC87007.1"/>
    </source>
</evidence>
<evidence type="ECO:0008006" key="3">
    <source>
        <dbReference type="Google" id="ProtNLM"/>
    </source>
</evidence>
<organism evidence="1 2">
    <name type="scientific">Corynebacterium variabile</name>
    <dbReference type="NCBI Taxonomy" id="1727"/>
    <lineage>
        <taxon>Bacteria</taxon>
        <taxon>Bacillati</taxon>
        <taxon>Actinomycetota</taxon>
        <taxon>Actinomycetes</taxon>
        <taxon>Mycobacteriales</taxon>
        <taxon>Corynebacteriaceae</taxon>
        <taxon>Corynebacterium</taxon>
    </lineage>
</organism>
<proteinExistence type="predicted"/>
<name>A0A4Y4C7K4_9CORY</name>
<dbReference type="Gene3D" id="3.40.50.450">
    <property type="match status" value="1"/>
</dbReference>
<evidence type="ECO:0000313" key="2">
    <source>
        <dbReference type="Proteomes" id="UP000319986"/>
    </source>
</evidence>
<dbReference type="RefSeq" id="WP_014009884.1">
    <property type="nucleotide sequence ID" value="NZ_BJNT01000019.1"/>
</dbReference>
<reference evidence="1 2" key="1">
    <citation type="submission" date="2019-06" db="EMBL/GenBank/DDBJ databases">
        <title>Whole genome shotgun sequence of Corynebacterium variabile NBRC 15286.</title>
        <authorList>
            <person name="Hosoyama A."/>
            <person name="Uohara A."/>
            <person name="Ohji S."/>
            <person name="Ichikawa N."/>
        </authorList>
    </citation>
    <scope>NUCLEOTIDE SEQUENCE [LARGE SCALE GENOMIC DNA]</scope>
    <source>
        <strain evidence="1 2">NBRC 15286</strain>
    </source>
</reference>
<sequence length="292" mass="31869">MTLQLTGVLVLIASPGDTQQERASVREAINNWNINSGRRMGVALLPWLYEHSAVPTLGDRPQAIINSQAVDRADVVVAFFDSRLGTDTGVSVSGTAEEIQRAHALGKPVHVYFSNEDVPREADLDQQVALRDFRQGLQDSGLLGDYNDPQDLAGQVVRALQHDIDEAGWDVSAHSRTITLSGAQLAWHHEHTEKPDGVDKRGKQKYKTTSNRLVVENTGSVPAEDLTFTVTGLDGCRVHDGDLPTTPFTLEAHSTRSWIVIPLSSGTVEIAAAWTEGGEDKNAKFTTEVRSR</sequence>
<protein>
    <recommendedName>
        <fullName evidence="3">DUF4062 domain-containing protein</fullName>
    </recommendedName>
</protein>
<dbReference type="AlphaFoldDB" id="A0A4Y4C7K4"/>
<dbReference type="OMA" id="WHHEHTE"/>
<dbReference type="Proteomes" id="UP000319986">
    <property type="component" value="Unassembled WGS sequence"/>
</dbReference>
<comment type="caution">
    <text evidence="1">The sequence shown here is derived from an EMBL/GenBank/DDBJ whole genome shotgun (WGS) entry which is preliminary data.</text>
</comment>
<dbReference type="EMBL" id="BJNT01000019">
    <property type="protein sequence ID" value="GEC87007.1"/>
    <property type="molecule type" value="Genomic_DNA"/>
</dbReference>
<accession>A0A4Y4C7K4</accession>
<dbReference type="GeneID" id="82888425"/>
<dbReference type="SUPFAM" id="SSF52309">
    <property type="entry name" value="N-(deoxy)ribosyltransferase-like"/>
    <property type="match status" value="1"/>
</dbReference>